<reference evidence="13" key="2">
    <citation type="submission" date="2004-10" db="EMBL/GenBank/DDBJ databases">
        <title>Identifizierung und Charakterisierung des Tubulysin Biosynthesegenclusters aus dem Myxobakterium Angiococcus disciformis An d48.</title>
        <authorList>
            <person name="Sandmann A."/>
        </authorList>
    </citation>
    <scope>NUCLEOTIDE SEQUENCE</scope>
    <source>
        <strain evidence="13">An d48</strain>
    </source>
</reference>
<evidence type="ECO:0000256" key="2">
    <source>
        <dbReference type="ARBA" id="ARBA00000625"/>
    </source>
</evidence>
<reference evidence="13" key="1">
    <citation type="journal article" date="2004" name="Chem. Biol.">
        <title>Identification and analysis of the core biosynthetic machinery of tubulysin, a potent cytotoxin with potential anticancer activity.</title>
        <authorList>
            <person name="Sandmann A."/>
            <person name="Sasse F."/>
            <person name="Muller R."/>
        </authorList>
    </citation>
    <scope>NUCLEOTIDE SEQUENCE</scope>
    <source>
        <strain evidence="13">An d48</strain>
    </source>
</reference>
<dbReference type="AlphaFoldDB" id="Q5ZPB4"/>
<dbReference type="Pfam" id="PF16911">
    <property type="entry name" value="PapA_C"/>
    <property type="match status" value="1"/>
</dbReference>
<evidence type="ECO:0000256" key="6">
    <source>
        <dbReference type="ARBA" id="ARBA00013449"/>
    </source>
</evidence>
<evidence type="ECO:0000256" key="7">
    <source>
        <dbReference type="ARBA" id="ARBA00022679"/>
    </source>
</evidence>
<dbReference type="SUPFAM" id="SSF52777">
    <property type="entry name" value="CoA-dependent acyltransferases"/>
    <property type="match status" value="2"/>
</dbReference>
<protein>
    <recommendedName>
        <fullName evidence="6">Phthiocerol/phthiodiolone dimycocerosyl transferase</fullName>
        <ecNumber evidence="5">2.3.1.282</ecNumber>
    </recommendedName>
    <alternativeName>
        <fullName evidence="11">Acyltransferase PapA5</fullName>
    </alternativeName>
    <alternativeName>
        <fullName evidence="9">Phthiocerol/phthiodiolone O-acyltransferase</fullName>
    </alternativeName>
    <alternativeName>
        <fullName evidence="10">Polyketide synthase-associated protein A5</fullName>
    </alternativeName>
</protein>
<dbReference type="Gene3D" id="3.30.559.30">
    <property type="entry name" value="Nonribosomal peptide synthetase, condensation domain"/>
    <property type="match status" value="1"/>
</dbReference>
<dbReference type="InterPro" id="IPR052058">
    <property type="entry name" value="Alcohol_O-acetyltransferase"/>
</dbReference>
<dbReference type="InterPro" id="IPR023213">
    <property type="entry name" value="CAT-like_dom_sf"/>
</dbReference>
<name>Q5ZPB4_9BACT</name>
<sequence length="390" mass="43236">MALQRRHPLLRAKIVAGTPPRFTSQGVPPIALEVVERKAEESWQQHVEAELDRPFNSDPGPLVRFILVRGEHRSELLCSYDHLIGDAHSGIFALRDLLQVMASQDQHLPELAPRPAYEELIGPMVPGTRLLGAAVRRGSSALLRLSPTLNTLTERLVAPRGMARSSAEGQALYSHRILEPEQLARLLARCREQGSSVHAALGAALLIARAESQGAKKRVTLTLTSALDARERFGVGEDFGLFTTGKTDFFRARGSTPFWELAHRLRSPLQAARKKRSHLRLFRLILEISALTVDISSQPWMERATRLGLHSMLALSNVGRVEIAARYGNLTLEGLGFTGTTAAQFDVVLTAITFAQRLEASFLFNTAHMQREQVEQLASRTWELLAEATR</sequence>
<evidence type="ECO:0000256" key="5">
    <source>
        <dbReference type="ARBA" id="ARBA00012866"/>
    </source>
</evidence>
<dbReference type="GO" id="GO:0016746">
    <property type="term" value="F:acyltransferase activity"/>
    <property type="evidence" value="ECO:0007669"/>
    <property type="project" value="UniProtKB-KW"/>
</dbReference>
<dbReference type="PANTHER" id="PTHR28037:SF1">
    <property type="entry name" value="ALCOHOL O-ACETYLTRANSFERASE 1-RELATED"/>
    <property type="match status" value="1"/>
</dbReference>
<dbReference type="EMBL" id="AJ620477">
    <property type="protein sequence ID" value="CAF05643.1"/>
    <property type="molecule type" value="Genomic_DNA"/>
</dbReference>
<accession>Q5ZPB4</accession>
<evidence type="ECO:0000259" key="12">
    <source>
        <dbReference type="Pfam" id="PF16911"/>
    </source>
</evidence>
<dbReference type="EC" id="2.3.1.282" evidence="5"/>
<evidence type="ECO:0000256" key="3">
    <source>
        <dbReference type="ARBA" id="ARBA00001907"/>
    </source>
</evidence>
<dbReference type="InterPro" id="IPR031641">
    <property type="entry name" value="PapA_C"/>
</dbReference>
<feature type="domain" description="Phthiocerol/phthiodiolone dimycocerosyl transferase C-terminal" evidence="12">
    <location>
        <begin position="177"/>
        <end position="335"/>
    </location>
</feature>
<keyword evidence="7" id="KW-0808">Transferase</keyword>
<evidence type="ECO:0000256" key="11">
    <source>
        <dbReference type="ARBA" id="ARBA00033407"/>
    </source>
</evidence>
<evidence type="ECO:0000256" key="9">
    <source>
        <dbReference type="ARBA" id="ARBA00030465"/>
    </source>
</evidence>
<dbReference type="Gene3D" id="3.30.559.10">
    <property type="entry name" value="Chloramphenicol acetyltransferase-like domain"/>
    <property type="match status" value="1"/>
</dbReference>
<proteinExistence type="inferred from homology"/>
<evidence type="ECO:0000256" key="4">
    <source>
        <dbReference type="ARBA" id="ARBA00006558"/>
    </source>
</evidence>
<evidence type="ECO:0000313" key="13">
    <source>
        <dbReference type="EMBL" id="CAF05643.1"/>
    </source>
</evidence>
<dbReference type="PANTHER" id="PTHR28037">
    <property type="entry name" value="ALCOHOL O-ACETYLTRANSFERASE 1-RELATED"/>
    <property type="match status" value="1"/>
</dbReference>
<comment type="catalytic activity">
    <reaction evidence="3">
        <text>2 a mycocerosyl-[mycocerosic acid synthase] + a phthiodiolone = a dimycocerosyl phthiodiolone + 2 holo-[mycocerosic acid synthase].</text>
        <dbReference type="EC" id="2.3.1.282"/>
    </reaction>
</comment>
<comment type="similarity">
    <text evidence="4">Belongs to the acyltransferase PapA5 family.</text>
</comment>
<evidence type="ECO:0000256" key="1">
    <source>
        <dbReference type="ARBA" id="ARBA00000026"/>
    </source>
</evidence>
<comment type="catalytic activity">
    <reaction evidence="1">
        <text>2 a mycocerosyl-[mycocerosic acid synthase] + a phthiocerol = a dimycocerosyl phthiocerol + 2 holo-[mycocerosic acid synthase].</text>
        <dbReference type="EC" id="2.3.1.282"/>
    </reaction>
</comment>
<evidence type="ECO:0000256" key="10">
    <source>
        <dbReference type="ARBA" id="ARBA00032317"/>
    </source>
</evidence>
<gene>
    <name evidence="13" type="primary">tubA</name>
</gene>
<evidence type="ECO:0000256" key="8">
    <source>
        <dbReference type="ARBA" id="ARBA00023315"/>
    </source>
</evidence>
<keyword evidence="8" id="KW-0012">Acyltransferase</keyword>
<comment type="catalytic activity">
    <reaction evidence="2">
        <text>2 a mycocerosyl-[mycocerosic acid synthase] + a phenolphthiocerol = a dimycocerosyl phenolphthiocerol + 2 holo-[mycocerosic acid synthase].</text>
        <dbReference type="EC" id="2.3.1.282"/>
    </reaction>
</comment>
<organism evidence="13">
    <name type="scientific">Archangium disciforme</name>
    <dbReference type="NCBI Taxonomy" id="38"/>
    <lineage>
        <taxon>Bacteria</taxon>
        <taxon>Pseudomonadati</taxon>
        <taxon>Myxococcota</taxon>
        <taxon>Myxococcia</taxon>
        <taxon>Myxococcales</taxon>
        <taxon>Cystobacterineae</taxon>
        <taxon>Archangiaceae</taxon>
        <taxon>Archangium</taxon>
    </lineage>
</organism>